<evidence type="ECO:0000313" key="3">
    <source>
        <dbReference type="EMBL" id="MBB6522147.1"/>
    </source>
</evidence>
<dbReference type="InterPro" id="IPR013078">
    <property type="entry name" value="His_Pase_superF_clade-1"/>
</dbReference>
<dbReference type="PANTHER" id="PTHR48100:SF1">
    <property type="entry name" value="HISTIDINE PHOSPHATASE FAMILY PROTEIN-RELATED"/>
    <property type="match status" value="1"/>
</dbReference>
<dbReference type="Proteomes" id="UP000528457">
    <property type="component" value="Unassembled WGS sequence"/>
</dbReference>
<protein>
    <submittedName>
        <fullName evidence="3">Broad specificity phosphatase PhoE</fullName>
    </submittedName>
</protein>
<feature type="binding site" evidence="2">
    <location>
        <position position="54"/>
    </location>
    <ligand>
        <name>substrate</name>
    </ligand>
</feature>
<dbReference type="RefSeq" id="WP_166846635.1">
    <property type="nucleotide sequence ID" value="NZ_JAAONY010000002.1"/>
</dbReference>
<dbReference type="SUPFAM" id="SSF53254">
    <property type="entry name" value="Phosphoglycerate mutase-like"/>
    <property type="match status" value="1"/>
</dbReference>
<dbReference type="GO" id="GO:0016791">
    <property type="term" value="F:phosphatase activity"/>
    <property type="evidence" value="ECO:0007669"/>
    <property type="project" value="TreeGrafter"/>
</dbReference>
<name>A0A7X0JTU3_9GAMM</name>
<dbReference type="InParanoid" id="A0A7X0JTU3"/>
<evidence type="ECO:0000313" key="4">
    <source>
        <dbReference type="Proteomes" id="UP000528457"/>
    </source>
</evidence>
<feature type="active site" description="Tele-phosphohistidine intermediate" evidence="1">
    <location>
        <position position="9"/>
    </location>
</feature>
<dbReference type="InterPro" id="IPR029033">
    <property type="entry name" value="His_PPase_superfam"/>
</dbReference>
<dbReference type="InterPro" id="IPR050275">
    <property type="entry name" value="PGM_Phosphatase"/>
</dbReference>
<dbReference type="GO" id="GO:0005737">
    <property type="term" value="C:cytoplasm"/>
    <property type="evidence" value="ECO:0007669"/>
    <property type="project" value="TreeGrafter"/>
</dbReference>
<dbReference type="SMART" id="SM00855">
    <property type="entry name" value="PGAM"/>
    <property type="match status" value="1"/>
</dbReference>
<gene>
    <name evidence="3" type="ORF">HNR48_002432</name>
</gene>
<dbReference type="AlphaFoldDB" id="A0A7X0JTU3"/>
<dbReference type="Gene3D" id="3.40.50.1240">
    <property type="entry name" value="Phosphoglycerate mutase-like"/>
    <property type="match status" value="1"/>
</dbReference>
<dbReference type="CDD" id="cd07067">
    <property type="entry name" value="HP_PGM_like"/>
    <property type="match status" value="1"/>
</dbReference>
<comment type="caution">
    <text evidence="3">The sequence shown here is derived from an EMBL/GenBank/DDBJ whole genome shotgun (WGS) entry which is preliminary data.</text>
</comment>
<evidence type="ECO:0000256" key="1">
    <source>
        <dbReference type="PIRSR" id="PIRSR613078-1"/>
    </source>
</evidence>
<organism evidence="3 4">
    <name type="scientific">Pseudoteredinibacter isoporae</name>
    <dbReference type="NCBI Taxonomy" id="570281"/>
    <lineage>
        <taxon>Bacteria</taxon>
        <taxon>Pseudomonadati</taxon>
        <taxon>Pseudomonadota</taxon>
        <taxon>Gammaproteobacteria</taxon>
        <taxon>Cellvibrionales</taxon>
        <taxon>Cellvibrionaceae</taxon>
        <taxon>Pseudoteredinibacter</taxon>
    </lineage>
</organism>
<reference evidence="3 4" key="1">
    <citation type="submission" date="2020-08" db="EMBL/GenBank/DDBJ databases">
        <title>Genomic Encyclopedia of Type Strains, Phase IV (KMG-IV): sequencing the most valuable type-strain genomes for metagenomic binning, comparative biology and taxonomic classification.</title>
        <authorList>
            <person name="Goeker M."/>
        </authorList>
    </citation>
    <scope>NUCLEOTIDE SEQUENCE [LARGE SCALE GENOMIC DNA]</scope>
    <source>
        <strain evidence="3 4">DSM 22368</strain>
    </source>
</reference>
<proteinExistence type="predicted"/>
<sequence length="225" mass="25443">MSEFLLVRHGQASFGEDNYDKLSQLGWQQARWLGEYFQQQDKSFDDIITGKLVRHRETAQGICEGLGLSRDGFTEHGGLNEFDFHSVVSAYLKQSPEEMPADKSDARPFFKVLKRAMEAWRNNQLETAVPESWDDFEQRVADALSFIQDNYSGKRVLVVSSGGAIAMAMKHVLGYGDDMVMNINMQVINSSLSRFVFSPRSVRLASFNNIPHLDDVSRSDAVTYS</sequence>
<accession>A0A7X0JTU3</accession>
<evidence type="ECO:0000256" key="2">
    <source>
        <dbReference type="PIRSR" id="PIRSR613078-2"/>
    </source>
</evidence>
<keyword evidence="4" id="KW-1185">Reference proteome</keyword>
<dbReference type="Pfam" id="PF00300">
    <property type="entry name" value="His_Phos_1"/>
    <property type="match status" value="1"/>
</dbReference>
<feature type="active site" description="Proton donor/acceptor" evidence="1">
    <location>
        <position position="81"/>
    </location>
</feature>
<dbReference type="PANTHER" id="PTHR48100">
    <property type="entry name" value="BROAD-SPECIFICITY PHOSPHATASE YOR283W-RELATED"/>
    <property type="match status" value="1"/>
</dbReference>
<dbReference type="EMBL" id="JACHHT010000002">
    <property type="protein sequence ID" value="MBB6522147.1"/>
    <property type="molecule type" value="Genomic_DNA"/>
</dbReference>